<dbReference type="EMBL" id="JBBJCI010000367">
    <property type="protein sequence ID" value="KAK7232644.1"/>
    <property type="molecule type" value="Genomic_DNA"/>
</dbReference>
<evidence type="ECO:0000313" key="4">
    <source>
        <dbReference type="Proteomes" id="UP001363151"/>
    </source>
</evidence>
<feature type="region of interest" description="Disordered" evidence="1">
    <location>
        <begin position="300"/>
        <end position="336"/>
    </location>
</feature>
<evidence type="ECO:0008006" key="5">
    <source>
        <dbReference type="Google" id="ProtNLM"/>
    </source>
</evidence>
<name>A0ABR1FKP4_AURAN</name>
<protein>
    <recommendedName>
        <fullName evidence="5">Glycosyltransferase family 92 protein</fullName>
    </recommendedName>
</protein>
<evidence type="ECO:0000256" key="2">
    <source>
        <dbReference type="SAM" id="SignalP"/>
    </source>
</evidence>
<keyword evidence="4" id="KW-1185">Reference proteome</keyword>
<keyword evidence="2" id="KW-0732">Signal</keyword>
<gene>
    <name evidence="3" type="ORF">SO694_0003537</name>
</gene>
<reference evidence="3 4" key="1">
    <citation type="submission" date="2024-03" db="EMBL/GenBank/DDBJ databases">
        <title>Aureococcus anophagefferens CCMP1851 and Kratosvirus quantuckense: Draft genome of a second virus-susceptible host strain in the model system.</title>
        <authorList>
            <person name="Chase E."/>
            <person name="Truchon A.R."/>
            <person name="Schepens W."/>
            <person name="Wilhelm S.W."/>
        </authorList>
    </citation>
    <scope>NUCLEOTIDE SEQUENCE [LARGE SCALE GENOMIC DNA]</scope>
    <source>
        <strain evidence="3 4">CCMP1851</strain>
    </source>
</reference>
<feature type="chain" id="PRO_5045437726" description="Glycosyltransferase family 92 protein" evidence="2">
    <location>
        <begin position="16"/>
        <end position="453"/>
    </location>
</feature>
<accession>A0ABR1FKP4</accession>
<dbReference type="Proteomes" id="UP001363151">
    <property type="component" value="Unassembled WGS sequence"/>
</dbReference>
<evidence type="ECO:0000256" key="1">
    <source>
        <dbReference type="SAM" id="MobiDB-lite"/>
    </source>
</evidence>
<comment type="caution">
    <text evidence="3">The sequence shown here is derived from an EMBL/GenBank/DDBJ whole genome shotgun (WGS) entry which is preliminary data.</text>
</comment>
<proteinExistence type="predicted"/>
<feature type="signal peptide" evidence="2">
    <location>
        <begin position="1"/>
        <end position="15"/>
    </location>
</feature>
<evidence type="ECO:0000313" key="3">
    <source>
        <dbReference type="EMBL" id="KAK7232644.1"/>
    </source>
</evidence>
<organism evidence="3 4">
    <name type="scientific">Aureococcus anophagefferens</name>
    <name type="common">Harmful bloom alga</name>
    <dbReference type="NCBI Taxonomy" id="44056"/>
    <lineage>
        <taxon>Eukaryota</taxon>
        <taxon>Sar</taxon>
        <taxon>Stramenopiles</taxon>
        <taxon>Ochrophyta</taxon>
        <taxon>Pelagophyceae</taxon>
        <taxon>Pelagomonadales</taxon>
        <taxon>Pelagomonadaceae</taxon>
        <taxon>Aureococcus</taxon>
    </lineage>
</organism>
<sequence>MVLRWLVVALAAVDGMKRERHGADVASWVRDRTHHLNASEEAGDESSFAGTYECPDAGEAYSAAYLCTRAVFLQSEVAEKRLFEGLANMEGASHTMWRKNRLLKTVDMFDFFIEHLSWYERRLGGDAESLRARTLRRLKNYTYRDSAAVNPSGRARDDVVVVMPYYATAGGDSGHSALESRRAYLKLTLESLKPTFPKYTVCVATEPDHAYVTDAANGLGFYDVLKRFDITKPSRLGFATLYTAQQALQHDPRWAGFKFVFYTESDQILHVRDVNQLLHIAGNGAVPNHVLPHRVMPAPRRRDMGPEPLDWTGHPGADSLNAEAGDAPKKPGKAKARRNFRWPLEEFARNDAKTLHRVVDVTRASCCFDRAPCAKHRSHWKDGRDRAVELFQIADPASSPSDEAPGDSFALVAGEGNFLRQHFRVCAVNADARDFCHDQNRTRSATRKANLRR</sequence>